<evidence type="ECO:0000313" key="2">
    <source>
        <dbReference type="Proteomes" id="UP000002630"/>
    </source>
</evidence>
<dbReference type="EMBL" id="FN648586">
    <property type="protein sequence ID" value="CBJ48631.1"/>
    <property type="molecule type" value="Genomic_DNA"/>
</dbReference>
<dbReference type="InParanoid" id="D7G006"/>
<keyword evidence="2" id="KW-1185">Reference proteome</keyword>
<dbReference type="Proteomes" id="UP000002630">
    <property type="component" value="Linkage Group LG21"/>
</dbReference>
<gene>
    <name evidence="1" type="ORF">Esi_0039_0116</name>
</gene>
<evidence type="ECO:0000313" key="1">
    <source>
        <dbReference type="EMBL" id="CBJ48631.1"/>
    </source>
</evidence>
<name>D7G006_ECTSI</name>
<sequence>MLHYYWCARSWVGNGVRRGCYDRWLLAVVKGLDADSVMLGSKREALGLHE</sequence>
<reference evidence="1 2" key="1">
    <citation type="journal article" date="2010" name="Nature">
        <title>The Ectocarpus genome and the independent evolution of multicellularity in brown algae.</title>
        <authorList>
            <person name="Cock J.M."/>
            <person name="Sterck L."/>
            <person name="Rouze P."/>
            <person name="Scornet D."/>
            <person name="Allen A.E."/>
            <person name="Amoutzias G."/>
            <person name="Anthouard V."/>
            <person name="Artiguenave F."/>
            <person name="Aury J.M."/>
            <person name="Badger J.H."/>
            <person name="Beszteri B."/>
            <person name="Billiau K."/>
            <person name="Bonnet E."/>
            <person name="Bothwell J.H."/>
            <person name="Bowler C."/>
            <person name="Boyen C."/>
            <person name="Brownlee C."/>
            <person name="Carrano C.J."/>
            <person name="Charrier B."/>
            <person name="Cho G.Y."/>
            <person name="Coelho S.M."/>
            <person name="Collen J."/>
            <person name="Corre E."/>
            <person name="Da Silva C."/>
            <person name="Delage L."/>
            <person name="Delaroque N."/>
            <person name="Dittami S.M."/>
            <person name="Doulbeau S."/>
            <person name="Elias M."/>
            <person name="Farnham G."/>
            <person name="Gachon C.M."/>
            <person name="Gschloessl B."/>
            <person name="Heesch S."/>
            <person name="Jabbari K."/>
            <person name="Jubin C."/>
            <person name="Kawai H."/>
            <person name="Kimura K."/>
            <person name="Kloareg B."/>
            <person name="Kupper F.C."/>
            <person name="Lang D."/>
            <person name="Le Bail A."/>
            <person name="Leblanc C."/>
            <person name="Lerouge P."/>
            <person name="Lohr M."/>
            <person name="Lopez P.J."/>
            <person name="Martens C."/>
            <person name="Maumus F."/>
            <person name="Michel G."/>
            <person name="Miranda-Saavedra D."/>
            <person name="Morales J."/>
            <person name="Moreau H."/>
            <person name="Motomura T."/>
            <person name="Nagasato C."/>
            <person name="Napoli C.A."/>
            <person name="Nelson D.R."/>
            <person name="Nyvall-Collen P."/>
            <person name="Peters A.F."/>
            <person name="Pommier C."/>
            <person name="Potin P."/>
            <person name="Poulain J."/>
            <person name="Quesneville H."/>
            <person name="Read B."/>
            <person name="Rensing S.A."/>
            <person name="Ritter A."/>
            <person name="Rousvoal S."/>
            <person name="Samanta M."/>
            <person name="Samson G."/>
            <person name="Schroeder D.C."/>
            <person name="Segurens B."/>
            <person name="Strittmatter M."/>
            <person name="Tonon T."/>
            <person name="Tregear J.W."/>
            <person name="Valentin K."/>
            <person name="von Dassow P."/>
            <person name="Yamagishi T."/>
            <person name="Van de Peer Y."/>
            <person name="Wincker P."/>
        </authorList>
    </citation>
    <scope>NUCLEOTIDE SEQUENCE [LARGE SCALE GENOMIC DNA]</scope>
    <source>
        <strain evidence="2">Ec32 / CCAP1310/4</strain>
    </source>
</reference>
<accession>D7G006</accession>
<dbReference type="EMBL" id="FN649746">
    <property type="protein sequence ID" value="CBJ48631.1"/>
    <property type="molecule type" value="Genomic_DNA"/>
</dbReference>
<organism evidence="1 2">
    <name type="scientific">Ectocarpus siliculosus</name>
    <name type="common">Brown alga</name>
    <name type="synonym">Conferva siliculosa</name>
    <dbReference type="NCBI Taxonomy" id="2880"/>
    <lineage>
        <taxon>Eukaryota</taxon>
        <taxon>Sar</taxon>
        <taxon>Stramenopiles</taxon>
        <taxon>Ochrophyta</taxon>
        <taxon>PX clade</taxon>
        <taxon>Phaeophyceae</taxon>
        <taxon>Ectocarpales</taxon>
        <taxon>Ectocarpaceae</taxon>
        <taxon>Ectocarpus</taxon>
    </lineage>
</organism>
<dbReference type="AlphaFoldDB" id="D7G006"/>
<proteinExistence type="predicted"/>
<protein>
    <submittedName>
        <fullName evidence="1">Uncharacterized protein</fullName>
    </submittedName>
</protein>